<feature type="region of interest" description="Disordered" evidence="2">
    <location>
        <begin position="101"/>
        <end position="132"/>
    </location>
</feature>
<comment type="similarity">
    <text evidence="1">Belongs to the E.coli NlpD/Haemophilus LppB family.</text>
</comment>
<comment type="caution">
    <text evidence="5">The sequence shown here is derived from an EMBL/GenBank/DDBJ whole genome shotgun (WGS) entry which is preliminary data.</text>
</comment>
<protein>
    <submittedName>
        <fullName evidence="5">Peptidoglycan DD-metalloendopeptidase family protein</fullName>
    </submittedName>
</protein>
<evidence type="ECO:0000313" key="7">
    <source>
        <dbReference type="EMBL" id="MFK2879628.1"/>
    </source>
</evidence>
<dbReference type="InterPro" id="IPR016047">
    <property type="entry name" value="M23ase_b-sheet_dom"/>
</dbReference>
<evidence type="ECO:0000256" key="1">
    <source>
        <dbReference type="ARBA" id="ARBA00038420"/>
    </source>
</evidence>
<dbReference type="InterPro" id="IPR018392">
    <property type="entry name" value="LysM"/>
</dbReference>
<feature type="domain" description="LysM" evidence="4">
    <location>
        <begin position="56"/>
        <end position="100"/>
    </location>
</feature>
<dbReference type="Gene3D" id="2.70.70.10">
    <property type="entry name" value="Glucose Permease (Domain IIA)"/>
    <property type="match status" value="1"/>
</dbReference>
<dbReference type="PANTHER" id="PTHR21666:SF263">
    <property type="entry name" value="MUREIN HYDROLASE ACTIVATOR NLPD"/>
    <property type="match status" value="1"/>
</dbReference>
<name>A0ABW8J3F8_9GAMM</name>
<dbReference type="EMBL" id="JADIKK010000008">
    <property type="protein sequence ID" value="MFK2879628.1"/>
    <property type="molecule type" value="Genomic_DNA"/>
</dbReference>
<dbReference type="Pfam" id="PF01476">
    <property type="entry name" value="LysM"/>
    <property type="match status" value="1"/>
</dbReference>
<gene>
    <name evidence="5" type="ORF">ISP25_00735</name>
    <name evidence="6" type="ORF">ISP25_03095</name>
    <name evidence="7" type="ORF">ISP25_21355</name>
</gene>
<dbReference type="EMBL" id="JADIKK010000008">
    <property type="protein sequence ID" value="MFK2876062.1"/>
    <property type="molecule type" value="Genomic_DNA"/>
</dbReference>
<keyword evidence="8" id="KW-1185">Reference proteome</keyword>
<evidence type="ECO:0000313" key="8">
    <source>
        <dbReference type="Proteomes" id="UP001620339"/>
    </source>
</evidence>
<proteinExistence type="inferred from homology"/>
<dbReference type="InterPro" id="IPR050570">
    <property type="entry name" value="Cell_wall_metabolism_enzyme"/>
</dbReference>
<dbReference type="SUPFAM" id="SSF54106">
    <property type="entry name" value="LysM domain"/>
    <property type="match status" value="1"/>
</dbReference>
<sequence length="331" mass="33633">MLARMNRYRSLLPLFVVSLLLSACSTVVVEPAPGQQHYGAPVAPAHAVARTPIPGGSYVVVKGDTMYSIAFRNSVDYRDLAKWNGIAVPYTIWPGQKLRLSPPNGGSAPPSQAATAVAKANPASTPAAPPAPAAPVFENVPAEASVSNAASAVAPPHAQAPTATTAASITVPAVPASTVVPVAGGPKPVPPPAPAPTPVVATGNSHAAGGVTWRWPADGQILKRFTPGDAVPGVEIAGNAGDPVRAAADGVVVYSGNGLVGYGELVIIKHNDSLLSAYGHNSKRLVTEGQRVSAGQEIALMGSSGASRVELGFQIRKDGNPVDPMSYLPAK</sequence>
<reference evidence="5 8" key="1">
    <citation type="submission" date="2020-10" db="EMBL/GenBank/DDBJ databases">
        <title>Phylogeny of dyella-like bacteria.</title>
        <authorList>
            <person name="Fu J."/>
        </authorList>
    </citation>
    <scope>NUCLEOTIDE SEQUENCE [LARGE SCALE GENOMIC DNA]</scope>
    <source>
        <strain evidence="5 8">KACC 19113</strain>
    </source>
</reference>
<dbReference type="SUPFAM" id="SSF51261">
    <property type="entry name" value="Duplicated hybrid motif"/>
    <property type="match status" value="1"/>
</dbReference>
<dbReference type="Gene3D" id="3.10.350.10">
    <property type="entry name" value="LysM domain"/>
    <property type="match status" value="1"/>
</dbReference>
<accession>A0ABW8J3F8</accession>
<organism evidence="5 8">
    <name type="scientific">Rhodanobacter hydrolyticus</name>
    <dbReference type="NCBI Taxonomy" id="2250595"/>
    <lineage>
        <taxon>Bacteria</taxon>
        <taxon>Pseudomonadati</taxon>
        <taxon>Pseudomonadota</taxon>
        <taxon>Gammaproteobacteria</taxon>
        <taxon>Lysobacterales</taxon>
        <taxon>Rhodanobacteraceae</taxon>
        <taxon>Rhodanobacter</taxon>
    </lineage>
</organism>
<dbReference type="SMART" id="SM00257">
    <property type="entry name" value="LysM"/>
    <property type="match status" value="1"/>
</dbReference>
<dbReference type="InterPro" id="IPR036779">
    <property type="entry name" value="LysM_dom_sf"/>
</dbReference>
<keyword evidence="3" id="KW-0732">Signal</keyword>
<dbReference type="PANTHER" id="PTHR21666">
    <property type="entry name" value="PEPTIDASE-RELATED"/>
    <property type="match status" value="1"/>
</dbReference>
<feature type="compositionally biased region" description="Low complexity" evidence="2">
    <location>
        <begin position="116"/>
        <end position="126"/>
    </location>
</feature>
<evidence type="ECO:0000256" key="2">
    <source>
        <dbReference type="SAM" id="MobiDB-lite"/>
    </source>
</evidence>
<dbReference type="InterPro" id="IPR011055">
    <property type="entry name" value="Dup_hybrid_motif"/>
</dbReference>
<feature type="signal peptide" evidence="3">
    <location>
        <begin position="1"/>
        <end position="29"/>
    </location>
</feature>
<feature type="chain" id="PRO_5045033838" evidence="3">
    <location>
        <begin position="30"/>
        <end position="331"/>
    </location>
</feature>
<dbReference type="PROSITE" id="PS51782">
    <property type="entry name" value="LYSM"/>
    <property type="match status" value="1"/>
</dbReference>
<dbReference type="Pfam" id="PF01551">
    <property type="entry name" value="Peptidase_M23"/>
    <property type="match status" value="1"/>
</dbReference>
<evidence type="ECO:0000313" key="6">
    <source>
        <dbReference type="EMBL" id="MFK2876062.1"/>
    </source>
</evidence>
<evidence type="ECO:0000259" key="4">
    <source>
        <dbReference type="PROSITE" id="PS51782"/>
    </source>
</evidence>
<dbReference type="EMBL" id="JADIKK010000007">
    <property type="protein sequence ID" value="MFK2875609.1"/>
    <property type="molecule type" value="Genomic_DNA"/>
</dbReference>
<evidence type="ECO:0000313" key="5">
    <source>
        <dbReference type="EMBL" id="MFK2875609.1"/>
    </source>
</evidence>
<evidence type="ECO:0000256" key="3">
    <source>
        <dbReference type="SAM" id="SignalP"/>
    </source>
</evidence>
<dbReference type="PROSITE" id="PS51257">
    <property type="entry name" value="PROKAR_LIPOPROTEIN"/>
    <property type="match status" value="1"/>
</dbReference>
<dbReference type="CDD" id="cd12797">
    <property type="entry name" value="M23_peptidase"/>
    <property type="match status" value="1"/>
</dbReference>
<dbReference type="Proteomes" id="UP001620339">
    <property type="component" value="Unassembled WGS sequence"/>
</dbReference>
<dbReference type="CDD" id="cd00118">
    <property type="entry name" value="LysM"/>
    <property type="match status" value="1"/>
</dbReference>